<accession>A0A6G7EFS2</accession>
<protein>
    <submittedName>
        <fullName evidence="2">Uncharacterized protein</fullName>
    </submittedName>
</protein>
<evidence type="ECO:0000313" key="1">
    <source>
        <dbReference type="EMBL" id="QIH72229.1"/>
    </source>
</evidence>
<proteinExistence type="predicted"/>
<dbReference type="Proteomes" id="UP000289220">
    <property type="component" value="Unassembled WGS sequence"/>
</dbReference>
<evidence type="ECO:0000313" key="4">
    <source>
        <dbReference type="Proteomes" id="UP000501325"/>
    </source>
</evidence>
<dbReference type="Proteomes" id="UP000501325">
    <property type="component" value="Chromosome"/>
</dbReference>
<dbReference type="RefSeq" id="WP_008261155.1">
    <property type="nucleotide sequence ID" value="NZ_CP048751.1"/>
</dbReference>
<dbReference type="EMBL" id="CP048751">
    <property type="protein sequence ID" value="QIH72229.1"/>
    <property type="molecule type" value="Genomic_DNA"/>
</dbReference>
<evidence type="ECO:0000313" key="3">
    <source>
        <dbReference type="Proteomes" id="UP000289220"/>
    </source>
</evidence>
<organism evidence="2 3">
    <name type="scientific">Brevundimonas mediterranea</name>
    <dbReference type="NCBI Taxonomy" id="74329"/>
    <lineage>
        <taxon>Bacteria</taxon>
        <taxon>Pseudomonadati</taxon>
        <taxon>Pseudomonadota</taxon>
        <taxon>Alphaproteobacteria</taxon>
        <taxon>Caulobacterales</taxon>
        <taxon>Caulobacteraceae</taxon>
        <taxon>Brevundimonas</taxon>
    </lineage>
</organism>
<sequence>MKLKSTVRLVALGAVLGASAFAAAATAKAPGIMYFRTFYSDATLTTQVGFYRDRCSNGNVVASPVNGTTSPFYTLEAIGSCPGGYW</sequence>
<keyword evidence="3" id="KW-1185">Reference proteome</keyword>
<reference evidence="1 4" key="2">
    <citation type="submission" date="2020-01" db="EMBL/GenBank/DDBJ databases">
        <authorList>
            <person name="Wang S."/>
        </authorList>
    </citation>
    <scope>NUCLEOTIDE SEQUENCE [LARGE SCALE GENOMIC DNA]</scope>
    <source>
        <strain evidence="1 4">D151-2-6</strain>
    </source>
</reference>
<dbReference type="EMBL" id="UXHF01000151">
    <property type="protein sequence ID" value="VDC49180.1"/>
    <property type="molecule type" value="Genomic_DNA"/>
</dbReference>
<dbReference type="AlphaFoldDB" id="A0A6G7EFS2"/>
<name>A0A6G7EFS2_9CAUL</name>
<evidence type="ECO:0000313" key="2">
    <source>
        <dbReference type="EMBL" id="VDC49180.1"/>
    </source>
</evidence>
<dbReference type="KEGG" id="bmed:GYM46_04170"/>
<gene>
    <name evidence="2" type="ORF">BREV_BREV_03493</name>
    <name evidence="1" type="ORF">GYM46_04170</name>
</gene>
<reference evidence="2 3" key="1">
    <citation type="submission" date="2018-11" db="EMBL/GenBank/DDBJ databases">
        <authorList>
            <person name="Peiro R."/>
            <person name="Begona"/>
            <person name="Cbmso G."/>
            <person name="Lopez M."/>
            <person name="Gonzalez S."/>
            <person name="Sacristan E."/>
            <person name="Castillo E."/>
        </authorList>
    </citation>
    <scope>NUCLEOTIDE SEQUENCE [LARGE SCALE GENOMIC DNA]</scope>
    <source>
        <strain evidence="2">Brev_genome</strain>
    </source>
</reference>